<dbReference type="AlphaFoldDB" id="A0A1E7L2P3"/>
<evidence type="ECO:0000256" key="2">
    <source>
        <dbReference type="SAM" id="MobiDB-lite"/>
    </source>
</evidence>
<dbReference type="GO" id="GO:0016705">
    <property type="term" value="F:oxidoreductase activity, acting on paired donors, with incorporation or reduction of molecular oxygen"/>
    <property type="evidence" value="ECO:0007669"/>
    <property type="project" value="InterPro"/>
</dbReference>
<dbReference type="SUPFAM" id="SSF48264">
    <property type="entry name" value="Cytochrome P450"/>
    <property type="match status" value="1"/>
</dbReference>
<gene>
    <name evidence="3" type="ORF">AN218_17470</name>
</gene>
<feature type="region of interest" description="Disordered" evidence="2">
    <location>
        <begin position="425"/>
        <end position="476"/>
    </location>
</feature>
<evidence type="ECO:0000256" key="1">
    <source>
        <dbReference type="ARBA" id="ARBA00010617"/>
    </source>
</evidence>
<name>A0A1E7L2P3_9ACTN</name>
<dbReference type="PANTHER" id="PTHR46696:SF1">
    <property type="entry name" value="CYTOCHROME P450 YJIB-RELATED"/>
    <property type="match status" value="1"/>
</dbReference>
<evidence type="ECO:0008006" key="5">
    <source>
        <dbReference type="Google" id="ProtNLM"/>
    </source>
</evidence>
<dbReference type="InterPro" id="IPR036396">
    <property type="entry name" value="Cyt_P450_sf"/>
</dbReference>
<feature type="compositionally biased region" description="Low complexity" evidence="2">
    <location>
        <begin position="444"/>
        <end position="464"/>
    </location>
</feature>
<keyword evidence="4" id="KW-1185">Reference proteome</keyword>
<sequence>MSPEVPPPGCPAHRGGGGLVELHDPSAVANHEATDERLRKLYGNVAPVALPGGVTAWLVLGYREILEVTGNPRLYTRDTRQWSGVEQLTPTHPLTALLAPQKLCVFADGDEHHELRGAITRTLGEFESRSVRRLVEMYSNQLIDQFPNPDRGLSDGVRHVDLVTAWAEQLPMMILAHLAGLPVETAPRLVKLCQDVMGGTEEAQHSHREMTVLLEDLVEQNRRWNMERPRNNVTAKLLERFQGDRERTREHVRLLLIAGNQTTVSLMSSLLRYVLTSRAFRSEVRGGHKTIAGALEEVSWYEPPLRRSFHRVATNDTHLPNNGGTFIKKGDLLVLGLAAGNNDPAIRSADEPLDGNRAHLAYGGAGPHECPGQGIARIIVETGVDHLLDALWQLELDGPEEELRWEASFAQRRPANLPVRCTLNPVRPGRTRSAHSAPLPKSVPQSAGAMPAAAVPSSAAPEPAGGRGKLRKILGS</sequence>
<comment type="similarity">
    <text evidence="1">Belongs to the cytochrome P450 family.</text>
</comment>
<accession>A0A1E7L2P3</accession>
<proteinExistence type="inferred from homology"/>
<dbReference type="GO" id="GO:0004497">
    <property type="term" value="F:monooxygenase activity"/>
    <property type="evidence" value="ECO:0007669"/>
    <property type="project" value="InterPro"/>
</dbReference>
<protein>
    <recommendedName>
        <fullName evidence="5">Cytochrome</fullName>
    </recommendedName>
</protein>
<organism evidence="3 4">
    <name type="scientific">Streptomyces nanshensis</name>
    <dbReference type="NCBI Taxonomy" id="518642"/>
    <lineage>
        <taxon>Bacteria</taxon>
        <taxon>Bacillati</taxon>
        <taxon>Actinomycetota</taxon>
        <taxon>Actinomycetes</taxon>
        <taxon>Kitasatosporales</taxon>
        <taxon>Streptomycetaceae</taxon>
        <taxon>Streptomyces</taxon>
    </lineage>
</organism>
<dbReference type="GO" id="GO:0020037">
    <property type="term" value="F:heme binding"/>
    <property type="evidence" value="ECO:0007669"/>
    <property type="project" value="InterPro"/>
</dbReference>
<dbReference type="Gene3D" id="1.10.630.10">
    <property type="entry name" value="Cytochrome P450"/>
    <property type="match status" value="1"/>
</dbReference>
<evidence type="ECO:0000313" key="4">
    <source>
        <dbReference type="Proteomes" id="UP000176005"/>
    </source>
</evidence>
<feature type="region of interest" description="Disordered" evidence="2">
    <location>
        <begin position="1"/>
        <end position="21"/>
    </location>
</feature>
<feature type="compositionally biased region" description="Pro residues" evidence="2">
    <location>
        <begin position="1"/>
        <end position="10"/>
    </location>
</feature>
<dbReference type="PANTHER" id="PTHR46696">
    <property type="entry name" value="P450, PUTATIVE (EUROFUNG)-RELATED"/>
    <property type="match status" value="1"/>
</dbReference>
<dbReference type="GO" id="GO:0005506">
    <property type="term" value="F:iron ion binding"/>
    <property type="evidence" value="ECO:0007669"/>
    <property type="project" value="InterPro"/>
</dbReference>
<reference evidence="3 4" key="1">
    <citation type="journal article" date="2016" name="Front. Microbiol.">
        <title>Comparative Genomics Analysis of Streptomyces Species Reveals Their Adaptation to the Marine Environment and Their Diversity at the Genomic Level.</title>
        <authorList>
            <person name="Tian X."/>
            <person name="Zhang Z."/>
            <person name="Yang T."/>
            <person name="Chen M."/>
            <person name="Li J."/>
            <person name="Chen F."/>
            <person name="Yang J."/>
            <person name="Li W."/>
            <person name="Zhang B."/>
            <person name="Zhang Z."/>
            <person name="Wu J."/>
            <person name="Zhang C."/>
            <person name="Long L."/>
            <person name="Xiao J."/>
        </authorList>
    </citation>
    <scope>NUCLEOTIDE SEQUENCE [LARGE SCALE GENOMIC DNA]</scope>
    <source>
        <strain evidence="3 4">SCSIO 10429</strain>
    </source>
</reference>
<evidence type="ECO:0000313" key="3">
    <source>
        <dbReference type="EMBL" id="OEV10449.1"/>
    </source>
</evidence>
<comment type="caution">
    <text evidence="3">The sequence shown here is derived from an EMBL/GenBank/DDBJ whole genome shotgun (WGS) entry which is preliminary data.</text>
</comment>
<dbReference type="Proteomes" id="UP000176005">
    <property type="component" value="Unassembled WGS sequence"/>
</dbReference>
<dbReference type="EMBL" id="LJGW01000295">
    <property type="protein sequence ID" value="OEV10449.1"/>
    <property type="molecule type" value="Genomic_DNA"/>
</dbReference>